<gene>
    <name evidence="2" type="ORF">EWM64_g106</name>
</gene>
<feature type="region of interest" description="Disordered" evidence="1">
    <location>
        <begin position="457"/>
        <end position="496"/>
    </location>
</feature>
<dbReference type="OrthoDB" id="3012326at2759"/>
<dbReference type="AlphaFoldDB" id="A0A4Z0AC38"/>
<feature type="compositionally biased region" description="Basic and acidic residues" evidence="1">
    <location>
        <begin position="475"/>
        <end position="489"/>
    </location>
</feature>
<reference evidence="2 3" key="1">
    <citation type="submission" date="2019-02" db="EMBL/GenBank/DDBJ databases">
        <title>Genome sequencing of the rare red list fungi Hericium alpestre (H. flagellum).</title>
        <authorList>
            <person name="Buettner E."/>
            <person name="Kellner H."/>
        </authorList>
    </citation>
    <scope>NUCLEOTIDE SEQUENCE [LARGE SCALE GENOMIC DNA]</scope>
    <source>
        <strain evidence="2 3">DSM 108284</strain>
    </source>
</reference>
<feature type="compositionally biased region" description="Acidic residues" evidence="1">
    <location>
        <begin position="462"/>
        <end position="474"/>
    </location>
</feature>
<feature type="region of interest" description="Disordered" evidence="1">
    <location>
        <begin position="1"/>
        <end position="38"/>
    </location>
</feature>
<dbReference type="EMBL" id="SFCI01000004">
    <property type="protein sequence ID" value="TFY83913.1"/>
    <property type="molecule type" value="Genomic_DNA"/>
</dbReference>
<dbReference type="Proteomes" id="UP000298061">
    <property type="component" value="Unassembled WGS sequence"/>
</dbReference>
<evidence type="ECO:0000256" key="1">
    <source>
        <dbReference type="SAM" id="MobiDB-lite"/>
    </source>
</evidence>
<sequence>MSATTPSFKSLRLSQADYDRRASRVKHPEDALKSGRNTPKLKIVGENEEVKKVLRKSSGVAGQDWILVPYDSKADTVRKVMQRVEKIIRIPTKHWVLAGDGTVFRTHKRIASFDHFKQSQSPPIEVILLPTSDEDDWVPANRKPGKWKRFRLKAPPTSELPANPRARAQTLFPLMDTADSPHWAEYIVHRQAAEARVDETFEGLDYLEDAAYWKMMREVTLKSLNGEDDLTEEECKKIADAVSNVSLDVVDEGDEYIQDADVSTRIHSLVAPKSVDMHLTFNHRTGMNSVQCSYAIGFRINNKPLPPLENYPENRRVNCMHAGNGWKTFGWFYLDERRAEHSACPVSARDLKQVHDALFGPTTKGKLGERMSLRGTAKLMLASVGVAFDIALDEEDKNENGDGFRRNHDAHMELDAKKPGISAAHLRKICGIPPLEGDDPADLSIEQVVPLERWRRTYGSDGEYDSDDNEQYSDEDGHGHSSSSEEGREYVTIYRR</sequence>
<keyword evidence="3" id="KW-1185">Reference proteome</keyword>
<accession>A0A4Z0AC38</accession>
<name>A0A4Z0AC38_9AGAM</name>
<feature type="compositionally biased region" description="Basic and acidic residues" evidence="1">
    <location>
        <begin position="17"/>
        <end position="33"/>
    </location>
</feature>
<proteinExistence type="predicted"/>
<evidence type="ECO:0000313" key="2">
    <source>
        <dbReference type="EMBL" id="TFY83913.1"/>
    </source>
</evidence>
<evidence type="ECO:0000313" key="3">
    <source>
        <dbReference type="Proteomes" id="UP000298061"/>
    </source>
</evidence>
<organism evidence="2 3">
    <name type="scientific">Hericium alpestre</name>
    <dbReference type="NCBI Taxonomy" id="135208"/>
    <lineage>
        <taxon>Eukaryota</taxon>
        <taxon>Fungi</taxon>
        <taxon>Dikarya</taxon>
        <taxon>Basidiomycota</taxon>
        <taxon>Agaricomycotina</taxon>
        <taxon>Agaricomycetes</taxon>
        <taxon>Russulales</taxon>
        <taxon>Hericiaceae</taxon>
        <taxon>Hericium</taxon>
    </lineage>
</organism>
<comment type="caution">
    <text evidence="2">The sequence shown here is derived from an EMBL/GenBank/DDBJ whole genome shotgun (WGS) entry which is preliminary data.</text>
</comment>
<protein>
    <submittedName>
        <fullName evidence="2">Uncharacterized protein</fullName>
    </submittedName>
</protein>